<evidence type="ECO:0000313" key="2">
    <source>
        <dbReference type="EMBL" id="MPN49216.1"/>
    </source>
</evidence>
<evidence type="ECO:0000256" key="1">
    <source>
        <dbReference type="SAM" id="MobiDB-lite"/>
    </source>
</evidence>
<organism evidence="2">
    <name type="scientific">bioreactor metagenome</name>
    <dbReference type="NCBI Taxonomy" id="1076179"/>
    <lineage>
        <taxon>unclassified sequences</taxon>
        <taxon>metagenomes</taxon>
        <taxon>ecological metagenomes</taxon>
    </lineage>
</organism>
<proteinExistence type="predicted"/>
<comment type="caution">
    <text evidence="2">The sequence shown here is derived from an EMBL/GenBank/DDBJ whole genome shotgun (WGS) entry which is preliminary data.</text>
</comment>
<dbReference type="AlphaFoldDB" id="A0A645IE65"/>
<feature type="region of interest" description="Disordered" evidence="1">
    <location>
        <begin position="1"/>
        <end position="25"/>
    </location>
</feature>
<accession>A0A645IE65</accession>
<sequence length="120" mass="13154">MPGCAPKPYRISGSRQEHRSPRRGTWDRSISLLLRCVILGAGDRCPCAGASDAGDRWQSCCEHAHDKPHPGGMHDQPPPGFVPGIPCGSVQSKRSGIRHHARRSKPFARPPAFHKLDLFS</sequence>
<reference evidence="2" key="1">
    <citation type="submission" date="2019-08" db="EMBL/GenBank/DDBJ databases">
        <authorList>
            <person name="Kucharzyk K."/>
            <person name="Murdoch R.W."/>
            <person name="Higgins S."/>
            <person name="Loffler F."/>
        </authorList>
    </citation>
    <scope>NUCLEOTIDE SEQUENCE</scope>
</reference>
<protein>
    <submittedName>
        <fullName evidence="2">Uncharacterized protein</fullName>
    </submittedName>
</protein>
<name>A0A645IE65_9ZZZZ</name>
<gene>
    <name evidence="2" type="ORF">SDC9_196831</name>
</gene>
<dbReference type="EMBL" id="VSSQ01112241">
    <property type="protein sequence ID" value="MPN49216.1"/>
    <property type="molecule type" value="Genomic_DNA"/>
</dbReference>